<evidence type="ECO:0000313" key="1">
    <source>
        <dbReference type="EMBL" id="SHI19442.1"/>
    </source>
</evidence>
<dbReference type="Proteomes" id="UP000184608">
    <property type="component" value="Unassembled WGS sequence"/>
</dbReference>
<dbReference type="RefSeq" id="WP_073603976.1">
    <property type="nucleotide sequence ID" value="NZ_FQXZ01000022.1"/>
</dbReference>
<protein>
    <submittedName>
        <fullName evidence="1">Uncharacterized protein</fullName>
    </submittedName>
</protein>
<keyword evidence="2" id="KW-1185">Reference proteome</keyword>
<reference evidence="1 2" key="1">
    <citation type="submission" date="2016-11" db="EMBL/GenBank/DDBJ databases">
        <authorList>
            <person name="Jaros S."/>
            <person name="Januszkiewicz K."/>
            <person name="Wedrychowicz H."/>
        </authorList>
    </citation>
    <scope>NUCLEOTIDE SEQUENCE [LARGE SCALE GENOMIC DNA]</scope>
    <source>
        <strain evidence="1 2">CECT 7868</strain>
    </source>
</reference>
<proteinExistence type="predicted"/>
<dbReference type="AlphaFoldDB" id="A0A1M5Z5B2"/>
<evidence type="ECO:0000313" key="2">
    <source>
        <dbReference type="Proteomes" id="UP000184608"/>
    </source>
</evidence>
<sequence>MHISPSIVVGFHGCDRCVFDAVLKHGESLSGSENDYDWLGHGIYFWEGSYQRAFEWAEQSQKVREPSVIGAFIRLGNCVDLLDSKDLQKVKSAYDILNAECQELGVELPQNKVCINDISFVRELDCKVILRLHHLKNQLIAQNLGLSDSSGQNRRKVQNHPEFIDSVRGMFPEGNELYQSAGFRDKNHIQLCIVNPNCILGYFNPVQRNYWYKAV</sequence>
<organism evidence="1 2">
    <name type="scientific">Vibrio aerogenes CECT 7868</name>
    <dbReference type="NCBI Taxonomy" id="1216006"/>
    <lineage>
        <taxon>Bacteria</taxon>
        <taxon>Pseudomonadati</taxon>
        <taxon>Pseudomonadota</taxon>
        <taxon>Gammaproteobacteria</taxon>
        <taxon>Vibrionales</taxon>
        <taxon>Vibrionaceae</taxon>
        <taxon>Vibrio</taxon>
    </lineage>
</organism>
<dbReference type="EMBL" id="FQXZ01000022">
    <property type="protein sequence ID" value="SHI19442.1"/>
    <property type="molecule type" value="Genomic_DNA"/>
</dbReference>
<gene>
    <name evidence="1" type="ORF">VA7868_02315</name>
</gene>
<dbReference type="SUPFAM" id="SSF56399">
    <property type="entry name" value="ADP-ribosylation"/>
    <property type="match status" value="1"/>
</dbReference>
<dbReference type="OrthoDB" id="9800843at2"/>
<dbReference type="STRING" id="1216006.VA7868_02315"/>
<name>A0A1M5Z5B2_9VIBR</name>
<accession>A0A1M5Z5B2</accession>